<dbReference type="GO" id="GO:0050380">
    <property type="term" value="F:undecaprenyl-diphosphatase activity"/>
    <property type="evidence" value="ECO:0007669"/>
    <property type="project" value="UniProtKB-EC"/>
</dbReference>
<evidence type="ECO:0000256" key="13">
    <source>
        <dbReference type="ARBA" id="ARBA00047594"/>
    </source>
</evidence>
<feature type="transmembrane region" description="Helical" evidence="14">
    <location>
        <begin position="221"/>
        <end position="242"/>
    </location>
</feature>
<evidence type="ECO:0000313" key="15">
    <source>
        <dbReference type="EMBL" id="MDL2059009.1"/>
    </source>
</evidence>
<name>A0ABT7IKX1_9BURK</name>
<dbReference type="InterPro" id="IPR003824">
    <property type="entry name" value="UppP"/>
</dbReference>
<protein>
    <recommendedName>
        <fullName evidence="4 14">Undecaprenyl-diphosphatase</fullName>
        <ecNumber evidence="3 14">3.6.1.27</ecNumber>
    </recommendedName>
    <alternativeName>
        <fullName evidence="12 14">Bacitracin resistance protein</fullName>
    </alternativeName>
    <alternativeName>
        <fullName evidence="11 14">Undecaprenyl pyrophosphate phosphatase</fullName>
    </alternativeName>
</protein>
<dbReference type="PANTHER" id="PTHR30622">
    <property type="entry name" value="UNDECAPRENYL-DIPHOSPHATASE"/>
    <property type="match status" value="1"/>
</dbReference>
<keyword evidence="10 14" id="KW-0046">Antibiotic resistance</keyword>
<accession>A0ABT7IKX1</accession>
<dbReference type="NCBIfam" id="NF001389">
    <property type="entry name" value="PRK00281.1-2"/>
    <property type="match status" value="1"/>
</dbReference>
<evidence type="ECO:0000256" key="1">
    <source>
        <dbReference type="ARBA" id="ARBA00004651"/>
    </source>
</evidence>
<evidence type="ECO:0000256" key="4">
    <source>
        <dbReference type="ARBA" id="ARBA00021581"/>
    </source>
</evidence>
<feature type="transmembrane region" description="Helical" evidence="14">
    <location>
        <begin position="109"/>
        <end position="129"/>
    </location>
</feature>
<keyword evidence="14" id="KW-0573">Peptidoglycan synthesis</keyword>
<evidence type="ECO:0000256" key="2">
    <source>
        <dbReference type="ARBA" id="ARBA00010621"/>
    </source>
</evidence>
<evidence type="ECO:0000313" key="16">
    <source>
        <dbReference type="Proteomes" id="UP001165481"/>
    </source>
</evidence>
<evidence type="ECO:0000256" key="6">
    <source>
        <dbReference type="ARBA" id="ARBA00022692"/>
    </source>
</evidence>
<comment type="subcellular location">
    <subcellularLocation>
        <location evidence="1 14">Cell membrane</location>
        <topology evidence="1 14">Multi-pass membrane protein</topology>
    </subcellularLocation>
</comment>
<reference evidence="15" key="1">
    <citation type="submission" date="2023-03" db="EMBL/GenBank/DDBJ databases">
        <title>Mesosutterella sp. nov. isolated from porcine feces.</title>
        <authorList>
            <person name="Yu S."/>
        </authorList>
    </citation>
    <scope>NUCLEOTIDE SEQUENCE</scope>
    <source>
        <strain evidence="15">AGMB02718</strain>
    </source>
</reference>
<dbReference type="Proteomes" id="UP001165481">
    <property type="component" value="Unassembled WGS sequence"/>
</dbReference>
<keyword evidence="16" id="KW-1185">Reference proteome</keyword>
<keyword evidence="14" id="KW-0133">Cell shape</keyword>
<feature type="transmembrane region" description="Helical" evidence="14">
    <location>
        <begin position="46"/>
        <end position="63"/>
    </location>
</feature>
<evidence type="ECO:0000256" key="8">
    <source>
        <dbReference type="ARBA" id="ARBA00022989"/>
    </source>
</evidence>
<keyword evidence="5 14" id="KW-1003">Cell membrane</keyword>
<evidence type="ECO:0000256" key="5">
    <source>
        <dbReference type="ARBA" id="ARBA00022475"/>
    </source>
</evidence>
<dbReference type="EMBL" id="JAKZJU020000001">
    <property type="protein sequence ID" value="MDL2059009.1"/>
    <property type="molecule type" value="Genomic_DNA"/>
</dbReference>
<feature type="transmembrane region" description="Helical" evidence="14">
    <location>
        <begin position="161"/>
        <end position="185"/>
    </location>
</feature>
<feature type="transmembrane region" description="Helical" evidence="14">
    <location>
        <begin position="83"/>
        <end position="103"/>
    </location>
</feature>
<comment type="miscellaneous">
    <text evidence="14">Bacitracin is thought to be involved in the inhibition of peptidoglycan synthesis by sequestering undecaprenyl diphosphate, thereby reducing the pool of lipid carrier available.</text>
</comment>
<comment type="similarity">
    <text evidence="2 14">Belongs to the UppP family.</text>
</comment>
<evidence type="ECO:0000256" key="14">
    <source>
        <dbReference type="HAMAP-Rule" id="MF_01006"/>
    </source>
</evidence>
<comment type="caution">
    <text evidence="15">The sequence shown here is derived from an EMBL/GenBank/DDBJ whole genome shotgun (WGS) entry which is preliminary data.</text>
</comment>
<comment type="catalytic activity">
    <reaction evidence="13 14">
        <text>di-trans,octa-cis-undecaprenyl diphosphate + H2O = di-trans,octa-cis-undecaprenyl phosphate + phosphate + H(+)</text>
        <dbReference type="Rhea" id="RHEA:28094"/>
        <dbReference type="ChEBI" id="CHEBI:15377"/>
        <dbReference type="ChEBI" id="CHEBI:15378"/>
        <dbReference type="ChEBI" id="CHEBI:43474"/>
        <dbReference type="ChEBI" id="CHEBI:58405"/>
        <dbReference type="ChEBI" id="CHEBI:60392"/>
        <dbReference type="EC" id="3.6.1.27"/>
    </reaction>
</comment>
<dbReference type="PANTHER" id="PTHR30622:SF3">
    <property type="entry name" value="UNDECAPRENYL-DIPHOSPHATASE"/>
    <property type="match status" value="1"/>
</dbReference>
<evidence type="ECO:0000256" key="9">
    <source>
        <dbReference type="ARBA" id="ARBA00023136"/>
    </source>
</evidence>
<keyword evidence="8 14" id="KW-1133">Transmembrane helix</keyword>
<evidence type="ECO:0000256" key="12">
    <source>
        <dbReference type="ARBA" id="ARBA00032932"/>
    </source>
</evidence>
<evidence type="ECO:0000256" key="10">
    <source>
        <dbReference type="ARBA" id="ARBA00023251"/>
    </source>
</evidence>
<dbReference type="Pfam" id="PF02673">
    <property type="entry name" value="BacA"/>
    <property type="match status" value="1"/>
</dbReference>
<evidence type="ECO:0000256" key="3">
    <source>
        <dbReference type="ARBA" id="ARBA00012374"/>
    </source>
</evidence>
<dbReference type="HAMAP" id="MF_01006">
    <property type="entry name" value="Undec_diphosphatase"/>
    <property type="match status" value="1"/>
</dbReference>
<sequence>MDVFYLFQVVMMGIVEGLTEFLPISSTGHLIVAAGVLGFRPPDKDTFIVSIQAGAILAVCWHYRSRILLVLENLFRPGIQRNLAVNTVVAFLPAALAGVLLAGFIQSRLFNPVTVSSALVVGGVIILWVENRIKRLGIRPRVAAMDDMTWRDALKVGCMQCFALIPGMSRSGATIIGGMLCGLSRQAATEFSFFLAIPTIFGATVYDLWKSRADLVEVNLLGLSIGFAVSFLSALVVVKWLLRFVAHNNFRGFGWYRIVFGLVVLGYCAFLP</sequence>
<feature type="transmembrane region" description="Helical" evidence="14">
    <location>
        <begin position="254"/>
        <end position="271"/>
    </location>
</feature>
<keyword evidence="6 14" id="KW-0812">Transmembrane</keyword>
<dbReference type="NCBIfam" id="NF001390">
    <property type="entry name" value="PRK00281.1-4"/>
    <property type="match status" value="1"/>
</dbReference>
<keyword evidence="7 14" id="KW-0378">Hydrolase</keyword>
<dbReference type="EC" id="3.6.1.27" evidence="3 14"/>
<proteinExistence type="inferred from homology"/>
<comment type="function">
    <text evidence="14">Catalyzes the dephosphorylation of undecaprenyl diphosphate (UPP). Confers resistance to bacitracin.</text>
</comment>
<dbReference type="RefSeq" id="WP_243377307.1">
    <property type="nucleotide sequence ID" value="NZ_JAKZJU020000001.1"/>
</dbReference>
<evidence type="ECO:0000256" key="11">
    <source>
        <dbReference type="ARBA" id="ARBA00032707"/>
    </source>
</evidence>
<keyword evidence="14" id="KW-0961">Cell wall biogenesis/degradation</keyword>
<organism evidence="15 16">
    <name type="scientific">Mesosutterella faecium</name>
    <dbReference type="NCBI Taxonomy" id="2925194"/>
    <lineage>
        <taxon>Bacteria</taxon>
        <taxon>Pseudomonadati</taxon>
        <taxon>Pseudomonadota</taxon>
        <taxon>Betaproteobacteria</taxon>
        <taxon>Burkholderiales</taxon>
        <taxon>Sutterellaceae</taxon>
        <taxon>Mesosutterella</taxon>
    </lineage>
</organism>
<keyword evidence="9 14" id="KW-0472">Membrane</keyword>
<evidence type="ECO:0000256" key="7">
    <source>
        <dbReference type="ARBA" id="ARBA00022801"/>
    </source>
</evidence>
<gene>
    <name evidence="14" type="primary">uppP</name>
    <name evidence="15" type="ORF">MUN46_003475</name>
</gene>
<feature type="transmembrane region" description="Helical" evidence="14">
    <location>
        <begin position="191"/>
        <end position="209"/>
    </location>
</feature>
<dbReference type="NCBIfam" id="TIGR00753">
    <property type="entry name" value="undec_PP_bacA"/>
    <property type="match status" value="1"/>
</dbReference>